<dbReference type="InterPro" id="IPR016163">
    <property type="entry name" value="Ald_DH_C"/>
</dbReference>
<protein>
    <submittedName>
        <fullName evidence="3">Trifunctional transcriptional regulator/proline dehydrogenase/pyrroline-5-carboxylate dehydrogenase</fullName>
        <ecNumber evidence="3">1.5.5.2</ecNumber>
    </submittedName>
</protein>
<gene>
    <name evidence="3" type="primary">putA</name>
    <name evidence="3" type="ORF">Pgy4_40425</name>
</gene>
<dbReference type="EMBL" id="ADWY01003806">
    <property type="protein sequence ID" value="EGH19253.1"/>
    <property type="molecule type" value="Genomic_DNA"/>
</dbReference>
<evidence type="ECO:0000313" key="4">
    <source>
        <dbReference type="Proteomes" id="UP000005466"/>
    </source>
</evidence>
<dbReference type="PANTHER" id="PTHR42862:SF1">
    <property type="entry name" value="DELTA-1-PYRROLINE-5-CARBOXYLATE DEHYDROGENASE 2, ISOFORM A-RELATED"/>
    <property type="match status" value="1"/>
</dbReference>
<dbReference type="GO" id="GO:0004657">
    <property type="term" value="F:proline dehydrogenase activity"/>
    <property type="evidence" value="ECO:0007669"/>
    <property type="project" value="UniProtKB-EC"/>
</dbReference>
<dbReference type="Proteomes" id="UP000005466">
    <property type="component" value="Unassembled WGS sequence"/>
</dbReference>
<dbReference type="PROSITE" id="PS00070">
    <property type="entry name" value="ALDEHYDE_DEHYDR_CYS"/>
    <property type="match status" value="1"/>
</dbReference>
<dbReference type="AlphaFoldDB" id="F3CJ11"/>
<accession>F3CJ11</accession>
<sequence>GQNAMIVDSSALTEQVVIDVVSSAFDSAGQRCSALRVL</sequence>
<dbReference type="EC" id="1.5.5.2" evidence="3"/>
<evidence type="ECO:0000313" key="3">
    <source>
        <dbReference type="EMBL" id="EGH19253.1"/>
    </source>
</evidence>
<dbReference type="Gene3D" id="3.40.309.10">
    <property type="entry name" value="Aldehyde Dehydrogenase, Chain A, domain 2"/>
    <property type="match status" value="1"/>
</dbReference>
<dbReference type="InterPro" id="IPR050485">
    <property type="entry name" value="Proline_metab_enzyme"/>
</dbReference>
<dbReference type="InterPro" id="IPR016160">
    <property type="entry name" value="Ald_DH_CS_CYS"/>
</dbReference>
<dbReference type="GO" id="GO:0009898">
    <property type="term" value="C:cytoplasmic side of plasma membrane"/>
    <property type="evidence" value="ECO:0007669"/>
    <property type="project" value="TreeGrafter"/>
</dbReference>
<keyword evidence="2" id="KW-0520">NAD</keyword>
<dbReference type="PANTHER" id="PTHR42862">
    <property type="entry name" value="DELTA-1-PYRROLINE-5-CARBOXYLATE DEHYDROGENASE 1, ISOFORM A-RELATED"/>
    <property type="match status" value="1"/>
</dbReference>
<name>F3CJ11_PSESG</name>
<proteinExistence type="predicted"/>
<organism evidence="3 4">
    <name type="scientific">Pseudomonas savastanoi pv. glycinea str. race 4</name>
    <dbReference type="NCBI Taxonomy" id="875330"/>
    <lineage>
        <taxon>Bacteria</taxon>
        <taxon>Pseudomonadati</taxon>
        <taxon>Pseudomonadota</taxon>
        <taxon>Gammaproteobacteria</taxon>
        <taxon>Pseudomonadales</taxon>
        <taxon>Pseudomonadaceae</taxon>
        <taxon>Pseudomonas</taxon>
    </lineage>
</organism>
<dbReference type="SUPFAM" id="SSF53720">
    <property type="entry name" value="ALDH-like"/>
    <property type="match status" value="1"/>
</dbReference>
<dbReference type="GO" id="GO:0010133">
    <property type="term" value="P:L-proline catabolic process to L-glutamate"/>
    <property type="evidence" value="ECO:0007669"/>
    <property type="project" value="TreeGrafter"/>
</dbReference>
<keyword evidence="1" id="KW-0560">Oxidoreductase</keyword>
<reference evidence="3 4" key="1">
    <citation type="journal article" date="2011" name="PLoS Pathog.">
        <title>Dynamic evolution of pathogenicity revealed by sequencing and comparative genomics of 19 Pseudomonas syringae isolates.</title>
        <authorList>
            <person name="Baltrus D.A."/>
            <person name="Nishimura M.T."/>
            <person name="Romanchuk A."/>
            <person name="Chang J.H."/>
            <person name="Mukhtar M.S."/>
            <person name="Cherkis K."/>
            <person name="Roach J."/>
            <person name="Grant S.R."/>
            <person name="Jones C.D."/>
            <person name="Dangl J.L."/>
        </authorList>
    </citation>
    <scope>NUCLEOTIDE SEQUENCE [LARGE SCALE GENOMIC DNA]</scope>
    <source>
        <strain evidence="4">race 4</strain>
    </source>
</reference>
<dbReference type="InterPro" id="IPR016161">
    <property type="entry name" value="Ald_DH/histidinol_DH"/>
</dbReference>
<evidence type="ECO:0000256" key="2">
    <source>
        <dbReference type="ARBA" id="ARBA00023027"/>
    </source>
</evidence>
<evidence type="ECO:0000256" key="1">
    <source>
        <dbReference type="ARBA" id="ARBA00023002"/>
    </source>
</evidence>
<dbReference type="GO" id="GO:0003842">
    <property type="term" value="F:L-glutamate gamma-semialdehyde dehydrogenase activity"/>
    <property type="evidence" value="ECO:0007669"/>
    <property type="project" value="TreeGrafter"/>
</dbReference>